<reference evidence="1" key="1">
    <citation type="submission" date="2020-10" db="EMBL/GenBank/DDBJ databases">
        <authorList>
            <person name="Gilroy R."/>
        </authorList>
    </citation>
    <scope>NUCLEOTIDE SEQUENCE</scope>
    <source>
        <strain evidence="1">B3-4054</strain>
    </source>
</reference>
<dbReference type="EMBL" id="JADIMS010000163">
    <property type="protein sequence ID" value="MBO8451199.1"/>
    <property type="molecule type" value="Genomic_DNA"/>
</dbReference>
<gene>
    <name evidence="1" type="ORF">IAA96_08875</name>
</gene>
<sequence>MTVLALKDIKRKESAIYYRRQFSANASYQLPGRKSSGQIEFTIETTPLGYNDIQVDLVDSVDYPVIQVKRALKDYISKLDTAGKLP</sequence>
<accession>A0A9D9HHD7</accession>
<comment type="caution">
    <text evidence="1">The sequence shown here is derived from an EMBL/GenBank/DDBJ whole genome shotgun (WGS) entry which is preliminary data.</text>
</comment>
<proteinExistence type="predicted"/>
<organism evidence="1 2">
    <name type="scientific">Candidatus Avitreponema avistercoris</name>
    <dbReference type="NCBI Taxonomy" id="2840705"/>
    <lineage>
        <taxon>Bacteria</taxon>
        <taxon>Pseudomonadati</taxon>
        <taxon>Spirochaetota</taxon>
        <taxon>Spirochaetia</taxon>
        <taxon>Spirochaetales</taxon>
        <taxon>Candidatus Avitreponema</taxon>
    </lineage>
</organism>
<reference evidence="1" key="2">
    <citation type="journal article" date="2021" name="PeerJ">
        <title>Extensive microbial diversity within the chicken gut microbiome revealed by metagenomics and culture.</title>
        <authorList>
            <person name="Gilroy R."/>
            <person name="Ravi A."/>
            <person name="Getino M."/>
            <person name="Pursley I."/>
            <person name="Horton D.L."/>
            <person name="Alikhan N.F."/>
            <person name="Baker D."/>
            <person name="Gharbi K."/>
            <person name="Hall N."/>
            <person name="Watson M."/>
            <person name="Adriaenssens E.M."/>
            <person name="Foster-Nyarko E."/>
            <person name="Jarju S."/>
            <person name="Secka A."/>
            <person name="Antonio M."/>
            <person name="Oren A."/>
            <person name="Chaudhuri R.R."/>
            <person name="La Ragione R."/>
            <person name="Hildebrand F."/>
            <person name="Pallen M.J."/>
        </authorList>
    </citation>
    <scope>NUCLEOTIDE SEQUENCE</scope>
    <source>
        <strain evidence="1">B3-4054</strain>
    </source>
</reference>
<name>A0A9D9HHD7_9SPIR</name>
<protein>
    <submittedName>
        <fullName evidence="1">Uncharacterized protein</fullName>
    </submittedName>
</protein>
<dbReference type="Proteomes" id="UP000823616">
    <property type="component" value="Unassembled WGS sequence"/>
</dbReference>
<evidence type="ECO:0000313" key="1">
    <source>
        <dbReference type="EMBL" id="MBO8451199.1"/>
    </source>
</evidence>
<evidence type="ECO:0000313" key="2">
    <source>
        <dbReference type="Proteomes" id="UP000823616"/>
    </source>
</evidence>
<dbReference type="AlphaFoldDB" id="A0A9D9HHD7"/>